<dbReference type="InterPro" id="IPR052916">
    <property type="entry name" value="Type-I_RE_MTase_Subunit"/>
</dbReference>
<dbReference type="EMBL" id="LT607409">
    <property type="protein sequence ID" value="SCE73994.1"/>
    <property type="molecule type" value="Genomic_DNA"/>
</dbReference>
<dbReference type="CDD" id="cd02440">
    <property type="entry name" value="AdoMet_MTases"/>
    <property type="match status" value="1"/>
</dbReference>
<keyword evidence="2" id="KW-0808">Transferase</keyword>
<dbReference type="PANTHER" id="PTHR42998:SF1">
    <property type="entry name" value="TYPE I RESTRICTION ENZYME HINDI METHYLASE SUBUNIT"/>
    <property type="match status" value="1"/>
</dbReference>
<proteinExistence type="predicted"/>
<reference evidence="3" key="1">
    <citation type="submission" date="2016-06" db="EMBL/GenBank/DDBJ databases">
        <authorList>
            <person name="Varghese N."/>
            <person name="Submissions Spin"/>
        </authorList>
    </citation>
    <scope>NUCLEOTIDE SEQUENCE [LARGE SCALE GENOMIC DNA]</scope>
    <source>
        <strain evidence="3">DSM 45160</strain>
    </source>
</reference>
<dbReference type="GO" id="GO:0008170">
    <property type="term" value="F:N-methyltransferase activity"/>
    <property type="evidence" value="ECO:0007669"/>
    <property type="project" value="InterPro"/>
</dbReference>
<dbReference type="InterPro" id="IPR003356">
    <property type="entry name" value="DNA_methylase_A-5"/>
</dbReference>
<dbReference type="GO" id="GO:0003677">
    <property type="term" value="F:DNA binding"/>
    <property type="evidence" value="ECO:0007669"/>
    <property type="project" value="InterPro"/>
</dbReference>
<organism evidence="2 3">
    <name type="scientific">Micromonospora chokoriensis</name>
    <dbReference type="NCBI Taxonomy" id="356851"/>
    <lineage>
        <taxon>Bacteria</taxon>
        <taxon>Bacillati</taxon>
        <taxon>Actinomycetota</taxon>
        <taxon>Actinomycetes</taxon>
        <taxon>Micromonosporales</taxon>
        <taxon>Micromonosporaceae</taxon>
        <taxon>Micromonospora</taxon>
    </lineage>
</organism>
<name>A0A1C4UQU0_9ACTN</name>
<evidence type="ECO:0000259" key="1">
    <source>
        <dbReference type="Pfam" id="PF02384"/>
    </source>
</evidence>
<dbReference type="GO" id="GO:0032259">
    <property type="term" value="P:methylation"/>
    <property type="evidence" value="ECO:0007669"/>
    <property type="project" value="UniProtKB-KW"/>
</dbReference>
<dbReference type="PRINTS" id="PR00507">
    <property type="entry name" value="N12N6MTFRASE"/>
</dbReference>
<protein>
    <submittedName>
        <fullName evidence="2">Methyltransferase domain-containing protein</fullName>
    </submittedName>
</protein>
<dbReference type="Proteomes" id="UP000198224">
    <property type="component" value="Chromosome I"/>
</dbReference>
<keyword evidence="2" id="KW-0489">Methyltransferase</keyword>
<keyword evidence="3" id="KW-1185">Reference proteome</keyword>
<dbReference type="InterPro" id="IPR029063">
    <property type="entry name" value="SAM-dependent_MTases_sf"/>
</dbReference>
<evidence type="ECO:0000313" key="3">
    <source>
        <dbReference type="Proteomes" id="UP000198224"/>
    </source>
</evidence>
<feature type="domain" description="DNA methylase adenine-specific" evidence="1">
    <location>
        <begin position="189"/>
        <end position="389"/>
    </location>
</feature>
<dbReference type="RefSeq" id="WP_088986558.1">
    <property type="nucleotide sequence ID" value="NZ_LT607409.1"/>
</dbReference>
<accession>A0A1C4UQU0</accession>
<evidence type="ECO:0000313" key="2">
    <source>
        <dbReference type="EMBL" id="SCE73994.1"/>
    </source>
</evidence>
<gene>
    <name evidence="2" type="ORF">GA0070612_0657</name>
</gene>
<dbReference type="AlphaFoldDB" id="A0A1C4UQU0"/>
<dbReference type="Pfam" id="PF02384">
    <property type="entry name" value="N6_Mtase"/>
    <property type="match status" value="1"/>
</dbReference>
<sequence>MAKEREGRTEIRAKLQAAGYRLVQLDPKVDRYSNRRLDALAYAANADGDLVPWLAVEVKNGANVKPAVMLSQLRKWRELLGTVEHYGVINGQWFRADRSMRSMDPVDGPVNPAYGDFGFLTDPSLATSLLMDRLWFEAEKARDKGHPVDFFFPPADLLAETPVPGIETAGGDFLPVRHDVLWQARRRALASFALRAPHPGEHTTAPVIADAVGSLTGKKLGGTVLDPFCGTGNFLWAAMDRARELDGPVEFVGQEINTQLAQLAEQIARTAPARARITTGDSYNMELPEADIIVTAPPFGRLQQPWTLLSGVPARELEVAAIDLCLRKLRPGGRAVFLLPNNITFSQPLESYRRYLASEYRVGALIGLPAGALEGTIIRVVLLVIDRAEPGETFVAQLGEDWAAQLSESGAAMNAALEHLDGE</sequence>
<dbReference type="PANTHER" id="PTHR42998">
    <property type="entry name" value="TYPE I RESTRICTION ENZYME HINDVIIP M PROTEIN-RELATED"/>
    <property type="match status" value="1"/>
</dbReference>
<dbReference type="SUPFAM" id="SSF53335">
    <property type="entry name" value="S-adenosyl-L-methionine-dependent methyltransferases"/>
    <property type="match status" value="1"/>
</dbReference>
<dbReference type="Gene3D" id="3.40.50.150">
    <property type="entry name" value="Vaccinia Virus protein VP39"/>
    <property type="match status" value="1"/>
</dbReference>